<accession>A0A0F9MU53</accession>
<dbReference type="AlphaFoldDB" id="A0A0F9MU53"/>
<feature type="non-terminal residue" evidence="2">
    <location>
        <position position="1"/>
    </location>
</feature>
<sequence length="135" mass="15640">AQNDEAEVVEFNRYREESDRKLHEEYGADYDKNIELSKRAYTEYASDELKELFGTDKWKGMLNEPAFIGMMVEIGKKNMDDTFVKGDGQVEGKKDDYIPASPNSPTQYATMEGEEGTKARNFFRRTMNYDYGRAD</sequence>
<gene>
    <name evidence="2" type="ORF">LCGC14_1342390</name>
</gene>
<comment type="caution">
    <text evidence="2">The sequence shown here is derived from an EMBL/GenBank/DDBJ whole genome shotgun (WGS) entry which is preliminary data.</text>
</comment>
<name>A0A0F9MU53_9ZZZZ</name>
<evidence type="ECO:0000313" key="2">
    <source>
        <dbReference type="EMBL" id="KKM80185.1"/>
    </source>
</evidence>
<reference evidence="2" key="1">
    <citation type="journal article" date="2015" name="Nature">
        <title>Complex archaea that bridge the gap between prokaryotes and eukaryotes.</title>
        <authorList>
            <person name="Spang A."/>
            <person name="Saw J.H."/>
            <person name="Jorgensen S.L."/>
            <person name="Zaremba-Niedzwiedzka K."/>
            <person name="Martijn J."/>
            <person name="Lind A.E."/>
            <person name="van Eijk R."/>
            <person name="Schleper C."/>
            <person name="Guy L."/>
            <person name="Ettema T.J."/>
        </authorList>
    </citation>
    <scope>NUCLEOTIDE SEQUENCE</scope>
</reference>
<proteinExistence type="predicted"/>
<dbReference type="EMBL" id="LAZR01008221">
    <property type="protein sequence ID" value="KKM80185.1"/>
    <property type="molecule type" value="Genomic_DNA"/>
</dbReference>
<organism evidence="2">
    <name type="scientific">marine sediment metagenome</name>
    <dbReference type="NCBI Taxonomy" id="412755"/>
    <lineage>
        <taxon>unclassified sequences</taxon>
        <taxon>metagenomes</taxon>
        <taxon>ecological metagenomes</taxon>
    </lineage>
</organism>
<feature type="region of interest" description="Disordered" evidence="1">
    <location>
        <begin position="90"/>
        <end position="115"/>
    </location>
</feature>
<evidence type="ECO:0000256" key="1">
    <source>
        <dbReference type="SAM" id="MobiDB-lite"/>
    </source>
</evidence>
<protein>
    <submittedName>
        <fullName evidence="2">Uncharacterized protein</fullName>
    </submittedName>
</protein>